<evidence type="ECO:0000256" key="7">
    <source>
        <dbReference type="SAM" id="MobiDB-lite"/>
    </source>
</evidence>
<feature type="region of interest" description="Disordered" evidence="7">
    <location>
        <begin position="714"/>
        <end position="736"/>
    </location>
</feature>
<comment type="subcellular location">
    <subcellularLocation>
        <location evidence="1">Nucleus</location>
        <location evidence="1">Nucleolus</location>
    </subcellularLocation>
</comment>
<feature type="region of interest" description="Disordered" evidence="7">
    <location>
        <begin position="1"/>
        <end position="24"/>
    </location>
</feature>
<feature type="compositionally biased region" description="Basic and acidic residues" evidence="7">
    <location>
        <begin position="389"/>
        <end position="404"/>
    </location>
</feature>
<dbReference type="GO" id="GO:0005732">
    <property type="term" value="C:sno(s)RNA-containing ribonucleoprotein complex"/>
    <property type="evidence" value="ECO:0007669"/>
    <property type="project" value="InterPro"/>
</dbReference>
<dbReference type="RefSeq" id="XP_026190413.1">
    <property type="nucleotide sequence ID" value="XM_026334628.1"/>
</dbReference>
<feature type="compositionally biased region" description="Acidic residues" evidence="7">
    <location>
        <begin position="226"/>
        <end position="236"/>
    </location>
</feature>
<feature type="region of interest" description="Disordered" evidence="7">
    <location>
        <begin position="829"/>
        <end position="913"/>
    </location>
</feature>
<evidence type="ECO:0000256" key="6">
    <source>
        <dbReference type="ARBA" id="ARBA00029455"/>
    </source>
</evidence>
<dbReference type="GO" id="GO:0032040">
    <property type="term" value="C:small-subunit processome"/>
    <property type="evidence" value="ECO:0007669"/>
    <property type="project" value="TreeGrafter"/>
</dbReference>
<feature type="region of interest" description="Disordered" evidence="7">
    <location>
        <begin position="160"/>
        <end position="201"/>
    </location>
</feature>
<dbReference type="AlphaFoldDB" id="A0A6P6RRH3"/>
<dbReference type="InterPro" id="IPR012173">
    <property type="entry name" value="Mpp10"/>
</dbReference>
<feature type="compositionally biased region" description="Acidic residues" evidence="7">
    <location>
        <begin position="263"/>
        <end position="333"/>
    </location>
</feature>
<feature type="compositionally biased region" description="Acidic residues" evidence="7">
    <location>
        <begin position="421"/>
        <end position="435"/>
    </location>
</feature>
<evidence type="ECO:0000256" key="5">
    <source>
        <dbReference type="ARBA" id="ARBA00023274"/>
    </source>
</evidence>
<evidence type="ECO:0000256" key="3">
    <source>
        <dbReference type="ARBA" id="ARBA00022552"/>
    </source>
</evidence>
<feature type="region of interest" description="Disordered" evidence="7">
    <location>
        <begin position="462"/>
        <end position="598"/>
    </location>
</feature>
<keyword evidence="3" id="KW-0698">rRNA processing</keyword>
<dbReference type="PANTHER" id="PTHR17039:SF0">
    <property type="entry name" value="U3 SMALL NUCLEOLAR RIBONUCLEOPROTEIN PROTEIN MPP10"/>
    <property type="match status" value="1"/>
</dbReference>
<dbReference type="GO" id="GO:0034457">
    <property type="term" value="C:Mpp10 complex"/>
    <property type="evidence" value="ECO:0007669"/>
    <property type="project" value="InterPro"/>
</dbReference>
<dbReference type="Pfam" id="PF04006">
    <property type="entry name" value="Mpp10"/>
    <property type="match status" value="2"/>
</dbReference>
<evidence type="ECO:0000313" key="9">
    <source>
        <dbReference type="RefSeq" id="XP_026190413.1"/>
    </source>
</evidence>
<keyword evidence="4" id="KW-0539">Nucleus</keyword>
<feature type="compositionally biased region" description="Acidic residues" evidence="7">
    <location>
        <begin position="340"/>
        <end position="358"/>
    </location>
</feature>
<dbReference type="GO" id="GO:0006364">
    <property type="term" value="P:rRNA processing"/>
    <property type="evidence" value="ECO:0007669"/>
    <property type="project" value="UniProtKB-KW"/>
</dbReference>
<feature type="compositionally biased region" description="Basic and acidic residues" evidence="7">
    <location>
        <begin position="883"/>
        <end position="902"/>
    </location>
</feature>
<dbReference type="GeneID" id="113146638"/>
<feature type="compositionally biased region" description="Low complexity" evidence="7">
    <location>
        <begin position="585"/>
        <end position="598"/>
    </location>
</feature>
<keyword evidence="8" id="KW-1185">Reference proteome</keyword>
<feature type="compositionally biased region" description="Basic and acidic residues" evidence="7">
    <location>
        <begin position="513"/>
        <end position="524"/>
    </location>
</feature>
<evidence type="ECO:0000256" key="4">
    <source>
        <dbReference type="ARBA" id="ARBA00023242"/>
    </source>
</evidence>
<proteinExistence type="inferred from homology"/>
<keyword evidence="5" id="KW-0687">Ribonucleoprotein</keyword>
<feature type="compositionally biased region" description="Basic and acidic residues" evidence="7">
    <location>
        <begin position="359"/>
        <end position="370"/>
    </location>
</feature>
<feature type="compositionally biased region" description="Low complexity" evidence="7">
    <location>
        <begin position="942"/>
        <end position="961"/>
    </location>
</feature>
<gene>
    <name evidence="9" type="primary">LOC113146638</name>
</gene>
<dbReference type="OrthoDB" id="349080at2759"/>
<dbReference type="PANTHER" id="PTHR17039">
    <property type="entry name" value="U3 SMALL NUCLEOLAR RIBONUCLEOPROTEIN PROTEIN MPP10"/>
    <property type="match status" value="1"/>
</dbReference>
<feature type="region of interest" description="Disordered" evidence="7">
    <location>
        <begin position="936"/>
        <end position="963"/>
    </location>
</feature>
<feature type="compositionally biased region" description="Low complexity" evidence="7">
    <location>
        <begin position="406"/>
        <end position="420"/>
    </location>
</feature>
<organism evidence="8 9">
    <name type="scientific">Cyclospora cayetanensis</name>
    <dbReference type="NCBI Taxonomy" id="88456"/>
    <lineage>
        <taxon>Eukaryota</taxon>
        <taxon>Sar</taxon>
        <taxon>Alveolata</taxon>
        <taxon>Apicomplexa</taxon>
        <taxon>Conoidasida</taxon>
        <taxon>Coccidia</taxon>
        <taxon>Eucoccidiorida</taxon>
        <taxon>Eimeriorina</taxon>
        <taxon>Eimeriidae</taxon>
        <taxon>Cyclospora</taxon>
    </lineage>
</organism>
<reference evidence="9" key="1">
    <citation type="submission" date="2025-08" db="UniProtKB">
        <authorList>
            <consortium name="RefSeq"/>
        </authorList>
    </citation>
    <scope>IDENTIFICATION</scope>
</reference>
<dbReference type="Proteomes" id="UP000515125">
    <property type="component" value="Unplaced"/>
</dbReference>
<sequence>MAPAAAADAAEGPPPSAGEGERRHLEEVEMWLEALQEAPGELLRQEAAATNQGRALALCVSRLRELAAAVEGASSQRLRGPRAAAAAAAAAAAQQETYLDQLRALEKAALSGTNAEAQGDLQQQQLNLQQVWELLDGEATRCIRRARKRLRKLRQVWGLTNTGEGMPSENDLSGSKRRRGARVSAPADKRLQQQQQKRQQELQRCIFNPEALSLLHAGTHRFESESAAESEEDEGEASVMGGASAEEETDGSEARGELQSGDEGTEEEEEEEEAGEEKSAEEEEVEEEEEGEEKSAEEEEVEEEVEEEGEEKSAEEEEIEEEVEEEVEGEEGTEGPASESDAEDDDAASAEADDLLDEIEGREHEKAQRDRSKKPKQHQLEDEFFSLEAMHRFVEEAEQEEKKQNKQQQQRLQRQRLQQQLDDEEESELDDEEAAAADLLLYEGIDPSAKGGGGAISYEAFYSESKGKEQSKRRLREHCRSSENEIRDVETAEESEEVEGELKGFASEGPLDAEDRRLEKELDRLQALMEEEDRERREQRRCRRKREEEEQEGSCGSSSEVDEAPMAAAVAATPPNRRKVRAGSDGSTARAAAGVAGGDDSLAALASRVEALEDELVAPKSWEFTGEAWGRHRSKDALLELEDLTVPFPAQPQQQQLLLQHQDLRLGEDDGDEETVAAAAAGASGSAVAISTFIERIVKGRIEEALFDDVQRKALPNKPSGAGSNKAGAAAAAAAEEELNMQKPAEGLGDLYAREYQEKLLGAPSQQQQQLDAEKRQLLELFGEVMYKCDALTNAQFVPRPVAALAGSAEGKGAPAAVRVEEAVPVFVPVDRSGNKGSLPETRKTAEETTQEERRAERRRKKEQRQKQLRKRIDSGELTLQQARDRQEHLQAKNKAQKVERAQKRRTGLTNAEAIKELRKGQKRVKTVQLLADAARAKAAKAHSSSSSSSKSRIRSTPSSRFALSLRRLCSGSKIVALEPPR</sequence>
<feature type="compositionally biased region" description="Basic and acidic residues" evidence="7">
    <location>
        <begin position="465"/>
        <end position="490"/>
    </location>
</feature>
<evidence type="ECO:0000256" key="1">
    <source>
        <dbReference type="ARBA" id="ARBA00004604"/>
    </source>
</evidence>
<evidence type="ECO:0000313" key="8">
    <source>
        <dbReference type="Proteomes" id="UP000515125"/>
    </source>
</evidence>
<keyword evidence="2" id="KW-0690">Ribosome biogenesis</keyword>
<feature type="region of interest" description="Disordered" evidence="7">
    <location>
        <begin position="222"/>
        <end position="435"/>
    </location>
</feature>
<comment type="similarity">
    <text evidence="6">Belongs to the MPP10 family.</text>
</comment>
<accession>A0A6P6RRH3</accession>
<protein>
    <submittedName>
        <fullName evidence="9">Trichohyalin-like</fullName>
    </submittedName>
</protein>
<evidence type="ECO:0000256" key="2">
    <source>
        <dbReference type="ARBA" id="ARBA00022517"/>
    </source>
</evidence>
<feature type="compositionally biased region" description="Basic and acidic residues" evidence="7">
    <location>
        <begin position="841"/>
        <end position="856"/>
    </location>
</feature>
<feature type="compositionally biased region" description="Low complexity" evidence="7">
    <location>
        <begin position="564"/>
        <end position="575"/>
    </location>
</feature>
<name>A0A6P6RRH3_9EIME</name>
<feature type="compositionally biased region" description="Low complexity" evidence="7">
    <location>
        <begin position="1"/>
        <end position="11"/>
    </location>
</feature>
<feature type="compositionally biased region" description="Basic residues" evidence="7">
    <location>
        <begin position="857"/>
        <end position="870"/>
    </location>
</feature>